<dbReference type="Proteomes" id="UP000011607">
    <property type="component" value="Unassembled WGS sequence"/>
</dbReference>
<gene>
    <name evidence="3" type="ORF">C446_11542</name>
</gene>
<keyword evidence="4" id="KW-1185">Reference proteome</keyword>
<evidence type="ECO:0000313" key="3">
    <source>
        <dbReference type="EMBL" id="EMA36673.1"/>
    </source>
</evidence>
<feature type="transmembrane region" description="Helical" evidence="2">
    <location>
        <begin position="52"/>
        <end position="74"/>
    </location>
</feature>
<proteinExistence type="predicted"/>
<reference evidence="3 4" key="1">
    <citation type="journal article" date="2014" name="PLoS Genet.">
        <title>Phylogenetically driven sequencing of extremely halophilic archaea reveals strategies for static and dynamic osmo-response.</title>
        <authorList>
            <person name="Becker E.A."/>
            <person name="Seitzer P.M."/>
            <person name="Tritt A."/>
            <person name="Larsen D."/>
            <person name="Krusor M."/>
            <person name="Yao A.I."/>
            <person name="Wu D."/>
            <person name="Madern D."/>
            <person name="Eisen J.A."/>
            <person name="Darling A.E."/>
            <person name="Facciotti M.T."/>
        </authorList>
    </citation>
    <scope>NUCLEOTIDE SEQUENCE [LARGE SCALE GENOMIC DNA]</scope>
    <source>
        <strain evidence="3 4">JCM 10879</strain>
    </source>
</reference>
<evidence type="ECO:0000313" key="4">
    <source>
        <dbReference type="Proteomes" id="UP000011607"/>
    </source>
</evidence>
<name>M0LU35_9EURY</name>
<organism evidence="3 4">
    <name type="scientific">Halobiforma nitratireducens JCM 10879</name>
    <dbReference type="NCBI Taxonomy" id="1227454"/>
    <lineage>
        <taxon>Archaea</taxon>
        <taxon>Methanobacteriati</taxon>
        <taxon>Methanobacteriota</taxon>
        <taxon>Stenosarchaea group</taxon>
        <taxon>Halobacteria</taxon>
        <taxon>Halobacteriales</taxon>
        <taxon>Natrialbaceae</taxon>
        <taxon>Halobiforma</taxon>
    </lineage>
</organism>
<comment type="caution">
    <text evidence="3">The sequence shown here is derived from an EMBL/GenBank/DDBJ whole genome shotgun (WGS) entry which is preliminary data.</text>
</comment>
<dbReference type="eggNOG" id="arCOG03769">
    <property type="taxonomic scope" value="Archaea"/>
</dbReference>
<keyword evidence="2" id="KW-0812">Transmembrane</keyword>
<feature type="region of interest" description="Disordered" evidence="1">
    <location>
        <begin position="1"/>
        <end position="26"/>
    </location>
</feature>
<evidence type="ECO:0000256" key="1">
    <source>
        <dbReference type="SAM" id="MobiDB-lite"/>
    </source>
</evidence>
<dbReference type="PATRIC" id="fig|1227454.3.peg.2346"/>
<accession>M0LU35</accession>
<dbReference type="AlphaFoldDB" id="M0LU35"/>
<feature type="transmembrane region" description="Helical" evidence="2">
    <location>
        <begin position="130"/>
        <end position="149"/>
    </location>
</feature>
<protein>
    <submittedName>
        <fullName evidence="3">Uncharacterized protein</fullName>
    </submittedName>
</protein>
<feature type="transmembrane region" description="Helical" evidence="2">
    <location>
        <begin position="86"/>
        <end position="118"/>
    </location>
</feature>
<keyword evidence="2" id="KW-0472">Membrane</keyword>
<keyword evidence="2" id="KW-1133">Transmembrane helix</keyword>
<evidence type="ECO:0000256" key="2">
    <source>
        <dbReference type="SAM" id="Phobius"/>
    </source>
</evidence>
<dbReference type="EMBL" id="AOMA01000114">
    <property type="protein sequence ID" value="EMA36673.1"/>
    <property type="molecule type" value="Genomic_DNA"/>
</dbReference>
<sequence>MSRNEVVGPLSARDDHSGHCLGRPTGVGRRDQPTICFRTENDTNETAMIDSLVVFVVSLLIGALGIHVGAWLIADISDYTYAVFTALLGAIVWGVVGFFFGWVPLLGPAIVLLAYLAVVKRRYPGGWIDAAGITLVAWIAVLVVLYVLATAELTTYDAIGVPGT</sequence>